<evidence type="ECO:0000313" key="11">
    <source>
        <dbReference type="Proteomes" id="UP001652626"/>
    </source>
</evidence>
<dbReference type="Gene3D" id="3.40.50.1820">
    <property type="entry name" value="alpha/beta hydrolase"/>
    <property type="match status" value="1"/>
</dbReference>
<dbReference type="GO" id="GO:0016788">
    <property type="term" value="F:hydrolase activity, acting on ester bonds"/>
    <property type="evidence" value="ECO:0007669"/>
    <property type="project" value="InterPro"/>
</dbReference>
<protein>
    <recommendedName>
        <fullName evidence="7">Lipase</fullName>
    </recommendedName>
</protein>
<evidence type="ECO:0000256" key="6">
    <source>
        <dbReference type="ARBA" id="ARBA00023180"/>
    </source>
</evidence>
<gene>
    <name evidence="12" type="primary">LOC113396442</name>
</gene>
<dbReference type="OMA" id="WPKFNHL"/>
<evidence type="ECO:0000256" key="7">
    <source>
        <dbReference type="PIRNR" id="PIRNR000862"/>
    </source>
</evidence>
<dbReference type="Proteomes" id="UP001652626">
    <property type="component" value="Chromosome 22"/>
</dbReference>
<dbReference type="PIRSF" id="PIRSF000862">
    <property type="entry name" value="Steryl_ester_lip"/>
    <property type="match status" value="1"/>
</dbReference>
<proteinExistence type="inferred from homology"/>
<evidence type="ECO:0000256" key="3">
    <source>
        <dbReference type="ARBA" id="ARBA00022801"/>
    </source>
</evidence>
<dbReference type="OrthoDB" id="9974421at2759"/>
<dbReference type="Pfam" id="PF04083">
    <property type="entry name" value="Abhydro_lipase"/>
    <property type="match status" value="1"/>
</dbReference>
<evidence type="ECO:0000256" key="9">
    <source>
        <dbReference type="SAM" id="SignalP"/>
    </source>
</evidence>
<feature type="chain" id="PRO_5034249552" description="Lipase" evidence="9">
    <location>
        <begin position="21"/>
        <end position="398"/>
    </location>
</feature>
<evidence type="ECO:0000256" key="1">
    <source>
        <dbReference type="ARBA" id="ARBA00010701"/>
    </source>
</evidence>
<keyword evidence="5" id="KW-0443">Lipid metabolism</keyword>
<keyword evidence="6" id="KW-0325">Glycoprotein</keyword>
<dbReference type="SUPFAM" id="SSF53474">
    <property type="entry name" value="alpha/beta-Hydrolases"/>
    <property type="match status" value="1"/>
</dbReference>
<keyword evidence="2 9" id="KW-0732">Signal</keyword>
<keyword evidence="4 7" id="KW-0442">Lipid degradation</keyword>
<evidence type="ECO:0000313" key="12">
    <source>
        <dbReference type="RefSeq" id="XP_026490165.1"/>
    </source>
</evidence>
<dbReference type="RefSeq" id="XP_026490165.1">
    <property type="nucleotide sequence ID" value="XM_026634380.2"/>
</dbReference>
<dbReference type="InterPro" id="IPR025483">
    <property type="entry name" value="Lipase_euk"/>
</dbReference>
<feature type="signal peptide" evidence="9">
    <location>
        <begin position="1"/>
        <end position="20"/>
    </location>
</feature>
<feature type="active site" description="Charge relay system" evidence="8">
    <location>
        <position position="369"/>
    </location>
</feature>
<keyword evidence="3 7" id="KW-0378">Hydrolase</keyword>
<evidence type="ECO:0000259" key="10">
    <source>
        <dbReference type="Pfam" id="PF04083"/>
    </source>
</evidence>
<feature type="active site" description="Nucleophile" evidence="8">
    <location>
        <position position="171"/>
    </location>
</feature>
<reference evidence="12" key="1">
    <citation type="submission" date="2025-08" db="UniProtKB">
        <authorList>
            <consortium name="RefSeq"/>
        </authorList>
    </citation>
    <scope>IDENTIFICATION</scope>
    <source>
        <tissue evidence="12">Whole body</tissue>
    </source>
</reference>
<evidence type="ECO:0000256" key="8">
    <source>
        <dbReference type="PIRSR" id="PIRSR000862-1"/>
    </source>
</evidence>
<dbReference type="AlphaFoldDB" id="A0A8B8HZM1"/>
<evidence type="ECO:0000256" key="4">
    <source>
        <dbReference type="ARBA" id="ARBA00022963"/>
    </source>
</evidence>
<name>A0A8B8HZM1_VANTA</name>
<feature type="active site" description="Charge relay system" evidence="8">
    <location>
        <position position="334"/>
    </location>
</feature>
<dbReference type="PANTHER" id="PTHR11005">
    <property type="entry name" value="LYSOSOMAL ACID LIPASE-RELATED"/>
    <property type="match status" value="1"/>
</dbReference>
<dbReference type="GO" id="GO:0016042">
    <property type="term" value="P:lipid catabolic process"/>
    <property type="evidence" value="ECO:0007669"/>
    <property type="project" value="UniProtKB-KW"/>
</dbReference>
<accession>A0A8B8HZM1</accession>
<dbReference type="InterPro" id="IPR006693">
    <property type="entry name" value="AB_hydrolase_lipase"/>
</dbReference>
<evidence type="ECO:0000256" key="5">
    <source>
        <dbReference type="ARBA" id="ARBA00023098"/>
    </source>
</evidence>
<comment type="similarity">
    <text evidence="1 7">Belongs to the AB hydrolase superfamily. Lipase family.</text>
</comment>
<dbReference type="InterPro" id="IPR029058">
    <property type="entry name" value="AB_hydrolase_fold"/>
</dbReference>
<evidence type="ECO:0000256" key="2">
    <source>
        <dbReference type="ARBA" id="ARBA00022729"/>
    </source>
</evidence>
<keyword evidence="11" id="KW-1185">Reference proteome</keyword>
<dbReference type="FunFam" id="3.40.50.1820:FF:000057">
    <property type="entry name" value="Lipase"/>
    <property type="match status" value="1"/>
</dbReference>
<sequence>MAGSISRVIFILCCFVTSEQQNILKKDAFDSVPQLIMSAGYPVEKHRVTTTDGYILQLHRIPAGKRTARKTFSAKGKKTVLIGHGLLGSSSDFVMMGPDRSLAYSLADEGYDVWLANLRGTIYSSHQNYTKNNPKFWEFSFHEHGKYDLPASIDKVLSVTGVSKIMYIGYSMGTTTFFVMASERPEYNDKIISFVALAPAVYFANIKPIAEWLLKSLKILDQLRVQGIQYLNVRQDVREMIIQSMCYTQKPQDNICARIIYMFVGNDEEQYNQDITALFLARFQPASFRQFEHFGKIAMTDVFTSWEDGLWGSVRKYKLSNVRVPVTLLYGENDQLTEKSQVLRLAEELNATGVLEDVRPASSWSKFNHLDFVFAKDVASIFNKPLLTTIKSLFYKYG</sequence>
<organism evidence="11 12">
    <name type="scientific">Vanessa tameamea</name>
    <name type="common">Kamehameha butterfly</name>
    <dbReference type="NCBI Taxonomy" id="334116"/>
    <lineage>
        <taxon>Eukaryota</taxon>
        <taxon>Metazoa</taxon>
        <taxon>Ecdysozoa</taxon>
        <taxon>Arthropoda</taxon>
        <taxon>Hexapoda</taxon>
        <taxon>Insecta</taxon>
        <taxon>Pterygota</taxon>
        <taxon>Neoptera</taxon>
        <taxon>Endopterygota</taxon>
        <taxon>Lepidoptera</taxon>
        <taxon>Glossata</taxon>
        <taxon>Ditrysia</taxon>
        <taxon>Papilionoidea</taxon>
        <taxon>Nymphalidae</taxon>
        <taxon>Nymphalinae</taxon>
        <taxon>Vanessa</taxon>
    </lineage>
</organism>
<dbReference type="GeneID" id="113396442"/>
<feature type="domain" description="Partial AB-hydrolase lipase" evidence="10">
    <location>
        <begin position="32"/>
        <end position="96"/>
    </location>
</feature>